<evidence type="ECO:0000313" key="3">
    <source>
        <dbReference type="Proteomes" id="UP000179807"/>
    </source>
</evidence>
<feature type="compositionally biased region" description="Polar residues" evidence="1">
    <location>
        <begin position="1"/>
        <end position="17"/>
    </location>
</feature>
<dbReference type="EMBL" id="MLAK01000625">
    <property type="protein sequence ID" value="OHT09985.1"/>
    <property type="molecule type" value="Genomic_DNA"/>
</dbReference>
<name>A0A1J4KEU7_9EUKA</name>
<dbReference type="AlphaFoldDB" id="A0A1J4KEU7"/>
<evidence type="ECO:0000256" key="1">
    <source>
        <dbReference type="SAM" id="MobiDB-lite"/>
    </source>
</evidence>
<feature type="region of interest" description="Disordered" evidence="1">
    <location>
        <begin position="1"/>
        <end position="185"/>
    </location>
</feature>
<proteinExistence type="predicted"/>
<dbReference type="Proteomes" id="UP000179807">
    <property type="component" value="Unassembled WGS sequence"/>
</dbReference>
<evidence type="ECO:0000313" key="2">
    <source>
        <dbReference type="EMBL" id="OHT09985.1"/>
    </source>
</evidence>
<feature type="compositionally biased region" description="Polar residues" evidence="1">
    <location>
        <begin position="132"/>
        <end position="150"/>
    </location>
</feature>
<protein>
    <submittedName>
        <fullName evidence="2">Uncharacterized protein</fullName>
    </submittedName>
</protein>
<dbReference type="RefSeq" id="XP_068363121.1">
    <property type="nucleotide sequence ID" value="XM_068501698.1"/>
</dbReference>
<keyword evidence="3" id="KW-1185">Reference proteome</keyword>
<organism evidence="2 3">
    <name type="scientific">Tritrichomonas foetus</name>
    <dbReference type="NCBI Taxonomy" id="1144522"/>
    <lineage>
        <taxon>Eukaryota</taxon>
        <taxon>Metamonada</taxon>
        <taxon>Parabasalia</taxon>
        <taxon>Tritrichomonadida</taxon>
        <taxon>Tritrichomonadidae</taxon>
        <taxon>Tritrichomonas</taxon>
    </lineage>
</organism>
<accession>A0A1J4KEU7</accession>
<reference evidence="2" key="1">
    <citation type="submission" date="2016-10" db="EMBL/GenBank/DDBJ databases">
        <authorList>
            <person name="Benchimol M."/>
            <person name="Almeida L.G."/>
            <person name="Vasconcelos A.T."/>
            <person name="Perreira-Neves A."/>
            <person name="Rosa I.A."/>
            <person name="Tasca T."/>
            <person name="Bogo M.R."/>
            <person name="de Souza W."/>
        </authorList>
    </citation>
    <scope>NUCLEOTIDE SEQUENCE [LARGE SCALE GENOMIC DNA]</scope>
    <source>
        <strain evidence="2">K</strain>
    </source>
</reference>
<sequence>MNRNKLSMRQAKPTTKNLAKKSAVIEFSDSESDHEMPIPYLKGESSESFSDEEFELSNPSKKAENKKFRRPIPKSSQQKPKAPSELTASAKVNFKPQPPTAPKIPVSEKRGFSRPLPGRRRGAPNHEEEVQQNEQDNIPGNQELPPQTSDNENKLESEVTSQSEKLNEEDTINEQLIEKENAKSEEEIERPPSICYFMEKKVISKIGKGKVSLTLTKGSVSLFSHVFDMKEEYFSFESHDETFTMMMENTFSSNSLRKGNRNGPEIFSILYSPAKNPVKHKICVLHFFEKFQFIPTRVQNLPPKLAADGTVVNYFGHRQVIPSVKNMLFLDPNRNEILAVMRISKTSICLEAAPEIPEEIIFVIGISAFLNHT</sequence>
<dbReference type="VEuPathDB" id="TrichDB:TRFO_20980"/>
<comment type="caution">
    <text evidence="2">The sequence shown here is derived from an EMBL/GenBank/DDBJ whole genome shotgun (WGS) entry which is preliminary data.</text>
</comment>
<gene>
    <name evidence="2" type="ORF">TRFO_20980</name>
</gene>
<dbReference type="GeneID" id="94836402"/>
<feature type="compositionally biased region" description="Basic and acidic residues" evidence="1">
    <location>
        <begin position="176"/>
        <end position="185"/>
    </location>
</feature>